<dbReference type="Proteomes" id="UP000729402">
    <property type="component" value="Unassembled WGS sequence"/>
</dbReference>
<organism evidence="1 2">
    <name type="scientific">Zizania palustris</name>
    <name type="common">Northern wild rice</name>
    <dbReference type="NCBI Taxonomy" id="103762"/>
    <lineage>
        <taxon>Eukaryota</taxon>
        <taxon>Viridiplantae</taxon>
        <taxon>Streptophyta</taxon>
        <taxon>Embryophyta</taxon>
        <taxon>Tracheophyta</taxon>
        <taxon>Spermatophyta</taxon>
        <taxon>Magnoliopsida</taxon>
        <taxon>Liliopsida</taxon>
        <taxon>Poales</taxon>
        <taxon>Poaceae</taxon>
        <taxon>BOP clade</taxon>
        <taxon>Oryzoideae</taxon>
        <taxon>Oryzeae</taxon>
        <taxon>Zizaniinae</taxon>
        <taxon>Zizania</taxon>
    </lineage>
</organism>
<reference evidence="1" key="2">
    <citation type="submission" date="2021-02" db="EMBL/GenBank/DDBJ databases">
        <authorList>
            <person name="Kimball J.A."/>
            <person name="Haas M.W."/>
            <person name="Macchietto M."/>
            <person name="Kono T."/>
            <person name="Duquette J."/>
            <person name="Shao M."/>
        </authorList>
    </citation>
    <scope>NUCLEOTIDE SEQUENCE</scope>
    <source>
        <tissue evidence="1">Fresh leaf tissue</tissue>
    </source>
</reference>
<name>A0A8J5VZM5_ZIZPA</name>
<proteinExistence type="predicted"/>
<dbReference type="EMBL" id="JAAALK010000282">
    <property type="protein sequence ID" value="KAG8080866.1"/>
    <property type="molecule type" value="Genomic_DNA"/>
</dbReference>
<evidence type="ECO:0000313" key="1">
    <source>
        <dbReference type="EMBL" id="KAG8080866.1"/>
    </source>
</evidence>
<reference evidence="1" key="1">
    <citation type="journal article" date="2021" name="bioRxiv">
        <title>Whole Genome Assembly and Annotation of Northern Wild Rice, Zizania palustris L., Supports a Whole Genome Duplication in the Zizania Genus.</title>
        <authorList>
            <person name="Haas M."/>
            <person name="Kono T."/>
            <person name="Macchietto M."/>
            <person name="Millas R."/>
            <person name="McGilp L."/>
            <person name="Shao M."/>
            <person name="Duquette J."/>
            <person name="Hirsch C.N."/>
            <person name="Kimball J."/>
        </authorList>
    </citation>
    <scope>NUCLEOTIDE SEQUENCE</scope>
    <source>
        <tissue evidence="1">Fresh leaf tissue</tissue>
    </source>
</reference>
<dbReference type="AlphaFoldDB" id="A0A8J5VZM5"/>
<evidence type="ECO:0000313" key="2">
    <source>
        <dbReference type="Proteomes" id="UP000729402"/>
    </source>
</evidence>
<keyword evidence="2" id="KW-1185">Reference proteome</keyword>
<sequence>MEVAAARGHGSSEVEQRWRRWHGQPGWRSARAATVDGGDGAVSRCDDDVVDRGSCELGRWGGLYFGPSDVLRLHVASIWRESS</sequence>
<protein>
    <submittedName>
        <fullName evidence="1">Uncharacterized protein</fullName>
    </submittedName>
</protein>
<comment type="caution">
    <text evidence="1">The sequence shown here is derived from an EMBL/GenBank/DDBJ whole genome shotgun (WGS) entry which is preliminary data.</text>
</comment>
<accession>A0A8J5VZM5</accession>
<gene>
    <name evidence="1" type="ORF">GUJ93_ZPchr0007g4498</name>
</gene>